<accession>A0A0F6SQK3</accession>
<dbReference type="SUPFAM" id="SSF53474">
    <property type="entry name" value="alpha/beta-Hydrolases"/>
    <property type="match status" value="1"/>
</dbReference>
<dbReference type="PRINTS" id="PR00111">
    <property type="entry name" value="ABHYDROLASE"/>
</dbReference>
<dbReference type="InterPro" id="IPR029058">
    <property type="entry name" value="AB_hydrolase_fold"/>
</dbReference>
<dbReference type="InterPro" id="IPR000639">
    <property type="entry name" value="Epox_hydrolase-like"/>
</dbReference>
<keyword evidence="4" id="KW-1185">Reference proteome</keyword>
<dbReference type="Pfam" id="PF00561">
    <property type="entry name" value="Abhydrolase_1"/>
    <property type="match status" value="1"/>
</dbReference>
<reference evidence="3 4" key="1">
    <citation type="submission" date="2015-04" db="EMBL/GenBank/DDBJ databases">
        <title>Complete Genome Sequence of Brevibacterium flavum ATCC 15168.</title>
        <authorList>
            <person name="Ahn J."/>
            <person name="Park G."/>
            <person name="Jeon W."/>
            <person name="Jang Y."/>
            <person name="Jang M."/>
            <person name="Lee H."/>
            <person name="Lee H."/>
        </authorList>
    </citation>
    <scope>NUCLEOTIDE SEQUENCE [LARGE SCALE GENOMIC DNA]</scope>
    <source>
        <strain evidence="3 4">ATCC 15168</strain>
    </source>
</reference>
<evidence type="ECO:0000313" key="3">
    <source>
        <dbReference type="EMBL" id="AKF26359.1"/>
    </source>
</evidence>
<dbReference type="PATRIC" id="fig|92706.3.peg.352"/>
<dbReference type="Gene3D" id="3.40.50.1820">
    <property type="entry name" value="alpha/beta hydrolase"/>
    <property type="match status" value="1"/>
</dbReference>
<evidence type="ECO:0000313" key="4">
    <source>
        <dbReference type="Proteomes" id="UP000034037"/>
    </source>
</evidence>
<proteinExistence type="predicted"/>
<dbReference type="RefSeq" id="WP_003863295.1">
    <property type="nucleotide sequence ID" value="NZ_CP011309.1"/>
</dbReference>
<dbReference type="AlphaFoldDB" id="A0A0F6SQK3"/>
<dbReference type="GO" id="GO:0016787">
    <property type="term" value="F:hydrolase activity"/>
    <property type="evidence" value="ECO:0007669"/>
    <property type="project" value="UniProtKB-KW"/>
</dbReference>
<dbReference type="InterPro" id="IPR000073">
    <property type="entry name" value="AB_hydrolase_1"/>
</dbReference>
<evidence type="ECO:0000256" key="1">
    <source>
        <dbReference type="ARBA" id="ARBA00022801"/>
    </source>
</evidence>
<dbReference type="PRINTS" id="PR00412">
    <property type="entry name" value="EPOXHYDRLASE"/>
</dbReference>
<dbReference type="HOGENOM" id="CLU_020336_7_3_11"/>
<sequence length="331" mass="36243">MAFFSFSTSPLTRLIPGSRSKATGAKRRLSSTIASIERSPGIIALDGPFTHDHVSVRGIRLHLAEAGSPTNPLVLLIHGAFGGWYDYREVIGPLADAGFHVAAIDLRGYGMSDKPPTGYDLRHAAGELSSVIAALGHDDALLVGSDTGASIAWAIASMYPERVRGLISLGAIHPLDMRRAIRRKPHLHVSDLSRLAPFRLPSFLHNLFHFGITSEARREIVNNTSSSYQRSNAFTETVLLRKKALSIDHTITPIIRTNRYLVGSIPSKTVSAPVWLLRTNTRRWEHLANTARTRTTGPFTTIAIPGGYELPYLENPSEFAATIAEFARTTF</sequence>
<dbReference type="EMBL" id="CP011309">
    <property type="protein sequence ID" value="AKF26359.1"/>
    <property type="molecule type" value="Genomic_DNA"/>
</dbReference>
<dbReference type="PANTHER" id="PTHR43329">
    <property type="entry name" value="EPOXIDE HYDROLASE"/>
    <property type="match status" value="1"/>
</dbReference>
<keyword evidence="1 3" id="KW-0378">Hydrolase</keyword>
<dbReference type="Proteomes" id="UP000034037">
    <property type="component" value="Chromosome"/>
</dbReference>
<gene>
    <name evidence="3" type="ORF">YH66_01715</name>
</gene>
<evidence type="ECO:0000259" key="2">
    <source>
        <dbReference type="Pfam" id="PF00561"/>
    </source>
</evidence>
<feature type="domain" description="AB hydrolase-1" evidence="2">
    <location>
        <begin position="72"/>
        <end position="211"/>
    </location>
</feature>
<name>A0A0F6SQK3_9CORY</name>
<protein>
    <submittedName>
        <fullName evidence="3">Hydrolase</fullName>
    </submittedName>
</protein>
<organism evidence="3 4">
    <name type="scientific">[Brevibacterium] flavum</name>
    <dbReference type="NCBI Taxonomy" id="92706"/>
    <lineage>
        <taxon>Bacteria</taxon>
        <taxon>Bacillati</taxon>
        <taxon>Actinomycetota</taxon>
        <taxon>Actinomycetes</taxon>
        <taxon>Mycobacteriales</taxon>
        <taxon>Corynebacteriaceae</taxon>
        <taxon>Corynebacterium</taxon>
    </lineage>
</organism>